<comment type="caution">
    <text evidence="1">The sequence shown here is derived from an EMBL/GenBank/DDBJ whole genome shotgun (WGS) entry which is preliminary data.</text>
</comment>
<dbReference type="EMBL" id="JAAQYH010000006">
    <property type="protein sequence ID" value="NNA73701.1"/>
    <property type="molecule type" value="Genomic_DNA"/>
</dbReference>
<organism evidence="1 3">
    <name type="scientific">Pseudomonas lactis</name>
    <dbReference type="NCBI Taxonomy" id="1615674"/>
    <lineage>
        <taxon>Bacteria</taxon>
        <taxon>Pseudomonadati</taxon>
        <taxon>Pseudomonadota</taxon>
        <taxon>Gammaproteobacteria</taxon>
        <taxon>Pseudomonadales</taxon>
        <taxon>Pseudomonadaceae</taxon>
        <taxon>Pseudomonas</taxon>
    </lineage>
</organism>
<accession>A0A7Y1M209</accession>
<gene>
    <name evidence="1" type="ORF">HBO13_13740</name>
    <name evidence="2" type="ORF">HBO30_01525</name>
</gene>
<evidence type="ECO:0000313" key="2">
    <source>
        <dbReference type="EMBL" id="NNA77388.1"/>
    </source>
</evidence>
<reference evidence="3 4" key="1">
    <citation type="journal article" date="2020" name="Front. Microbiol.">
        <title>Genetic Organization of the aprX-lipA2 Operon Affects the Proteolytic Potential of Pseudomonas Species in Milk.</title>
        <authorList>
            <person name="Maier C."/>
            <person name="Huptas C."/>
            <person name="von Neubeck M."/>
            <person name="Scherer S."/>
            <person name="Wenning M."/>
            <person name="Lucking G."/>
        </authorList>
    </citation>
    <scope>NUCLEOTIDE SEQUENCE [LARGE SCALE GENOMIC DNA]</scope>
    <source>
        <strain evidence="2 4">WS 5404</strain>
        <strain evidence="1 3">WS 5405</strain>
    </source>
</reference>
<dbReference type="EMBL" id="JAAQYI010000001">
    <property type="protein sequence ID" value="NNA77388.1"/>
    <property type="molecule type" value="Genomic_DNA"/>
</dbReference>
<dbReference type="Proteomes" id="UP000535954">
    <property type="component" value="Unassembled WGS sequence"/>
</dbReference>
<name>A0A7Y1M209_9PSED</name>
<evidence type="ECO:0000313" key="1">
    <source>
        <dbReference type="EMBL" id="NNA73701.1"/>
    </source>
</evidence>
<sequence>MMDKKTRDYFAKLNPDGESPPAILSELPPAEFDIVPGYPGLIYREQALAEQMELRIPRWEDYSSDPALPDIVYVFIKPVDDAEYEGPFLTFEHNFDATLPELFVTTNIARGRRPPGHWDIKYEVYIRRVPNLSESFSTRLIVDTEAPYAKSPILFPPPPIVPAGVTLPIDEADFPAAPNDRLFLSIPDYVADGREPGDTIRAFYNDSDTPYAVDTASSDVDWPVTDLRFPLPKSVVEAGPDGYVAIRYQLLDAARNPSQLSSALRLDVALLSAPTNLKQPLIGRAFPGDNLFDRVDASIDQGMIVRISEYQHFERGNDGDIFDLTLSTSIATETIPGTSLGSTSFPVPITVPIHILQSLYGASTGDLPLTVTYVVRRRSVTYPAAPSTVINLNLHVVGPAPTNPPDLTNADLYPVVIKGVDAGGVEGNDNELLPAHANRPANAHITLWDASPTPDAEDFVIRLYYEGDLVATRPITGGVAGDPVTPPLQIPWAIIAKHGNAPPLKQVYYTIGTATGTNRQESEVTSVDVQANVQSLAMPEVRNLELIGGPPGVINCNTVRPLNANGNITVFIPPSRFFEEFMVVRVDWKGYSDNTGTTEVPAAAGFTNSPALTPLMISQGFEVTLGPFSTIMKLIQPHQGTRLMGAARINYTIQLPTGPLTSSDALHLSRSIKSGASPTYCDNTPVPAAP</sequence>
<evidence type="ECO:0000313" key="4">
    <source>
        <dbReference type="Proteomes" id="UP000586252"/>
    </source>
</evidence>
<protein>
    <submittedName>
        <fullName evidence="1">Uncharacterized protein</fullName>
    </submittedName>
</protein>
<proteinExistence type="predicted"/>
<dbReference type="Proteomes" id="UP000586252">
    <property type="component" value="Unassembled WGS sequence"/>
</dbReference>
<evidence type="ECO:0000313" key="3">
    <source>
        <dbReference type="Proteomes" id="UP000535954"/>
    </source>
</evidence>
<dbReference type="AlphaFoldDB" id="A0A7Y1M209"/>